<sequence length="72" mass="8455">SPFFVKEVRMTEPDTQRILLVAQVKSLLEAYVERFGTNPYVSIDLDMLDYQQLSVIRRNLHEVLYAPPSRRT</sequence>
<proteinExistence type="predicted"/>
<evidence type="ECO:0000313" key="1">
    <source>
        <dbReference type="EMBL" id="QDH89053.1"/>
    </source>
</evidence>
<gene>
    <name evidence="1" type="ORF">H1Bulk30183_000001</name>
</gene>
<accession>A0A514D600</accession>
<feature type="non-terminal residue" evidence="1">
    <location>
        <position position="1"/>
    </location>
</feature>
<organism evidence="1">
    <name type="scientific">Leviviridae sp</name>
    <dbReference type="NCBI Taxonomy" id="2027243"/>
    <lineage>
        <taxon>Viruses</taxon>
        <taxon>Riboviria</taxon>
        <taxon>Orthornavirae</taxon>
        <taxon>Lenarviricota</taxon>
        <taxon>Leviviricetes</taxon>
        <taxon>Norzivirales</taxon>
        <taxon>Fiersviridae</taxon>
    </lineage>
</organism>
<protein>
    <submittedName>
        <fullName evidence="1">Uncharacterized protein</fullName>
    </submittedName>
</protein>
<name>A0A514D600_9VIRU</name>
<reference evidence="1" key="1">
    <citation type="submission" date="2019-05" db="EMBL/GenBank/DDBJ databases">
        <title>Metatranscriptomic reconstruction reveals RNA viruses with the potential to shape carbon cycling in soil.</title>
        <authorList>
            <person name="Starr E.P."/>
            <person name="Nuccio E."/>
            <person name="Pett-Ridge J."/>
            <person name="Banfield J.F."/>
            <person name="Firestone M.K."/>
        </authorList>
    </citation>
    <scope>NUCLEOTIDE SEQUENCE</scope>
    <source>
        <strain evidence="1">H1_Bulk_30_scaffold_183</strain>
    </source>
</reference>
<dbReference type="EMBL" id="MN034564">
    <property type="protein sequence ID" value="QDH89053.1"/>
    <property type="molecule type" value="Genomic_RNA"/>
</dbReference>